<organism evidence="1 3">
    <name type="scientific">Rozella allomycis (strain CSF55)</name>
    <dbReference type="NCBI Taxonomy" id="988480"/>
    <lineage>
        <taxon>Eukaryota</taxon>
        <taxon>Fungi</taxon>
        <taxon>Fungi incertae sedis</taxon>
        <taxon>Cryptomycota</taxon>
        <taxon>Cryptomycota incertae sedis</taxon>
        <taxon>Rozella</taxon>
    </lineage>
</organism>
<dbReference type="HOGENOM" id="CLU_2484583_0_0_1"/>
<dbReference type="OMA" id="WSCRACK"/>
<evidence type="ECO:0000313" key="2">
    <source>
        <dbReference type="EMBL" id="RKP20969.1"/>
    </source>
</evidence>
<dbReference type="Proteomes" id="UP000281549">
    <property type="component" value="Unassembled WGS sequence"/>
</dbReference>
<keyword evidence="3" id="KW-1185">Reference proteome</keyword>
<evidence type="ECO:0000313" key="4">
    <source>
        <dbReference type="Proteomes" id="UP000281549"/>
    </source>
</evidence>
<dbReference type="EMBL" id="ML005002">
    <property type="protein sequence ID" value="RKP20969.1"/>
    <property type="molecule type" value="Genomic_DNA"/>
</dbReference>
<gene>
    <name evidence="1" type="ORF">O9G_000075</name>
    <name evidence="2" type="ORF">ROZALSC1DRAFT_27581</name>
</gene>
<proteinExistence type="predicted"/>
<evidence type="ECO:0000313" key="1">
    <source>
        <dbReference type="EMBL" id="EPZ31596.1"/>
    </source>
</evidence>
<dbReference type="AlphaFoldDB" id="A0A075ASC7"/>
<reference evidence="2" key="3">
    <citation type="submission" date="2018-08" db="EMBL/GenBank/DDBJ databases">
        <title>Leveraging single-cell genomics to expand the Fungal Tree of Life.</title>
        <authorList>
            <consortium name="DOE Joint Genome Institute"/>
            <person name="Ahrendt S.R."/>
            <person name="Quandt C.A."/>
            <person name="Ciobanu D."/>
            <person name="Clum A."/>
            <person name="Salamov A."/>
            <person name="Andreopoulos B."/>
            <person name="Cheng J.-F."/>
            <person name="Woyke T."/>
            <person name="Pelin A."/>
            <person name="Henrissat B."/>
            <person name="Reynolds N."/>
            <person name="Benny G.L."/>
            <person name="Smith M.E."/>
            <person name="James T.Y."/>
            <person name="Grigoriev I.V."/>
        </authorList>
    </citation>
    <scope>NUCLEOTIDE SEQUENCE</scope>
    <source>
        <strain evidence="2">CSF55</strain>
    </source>
</reference>
<reference evidence="4" key="2">
    <citation type="journal article" date="2018" name="Nat. Microbiol.">
        <title>Leveraging single-cell genomics to expand the fungal tree of life.</title>
        <authorList>
            <person name="Ahrendt S.R."/>
            <person name="Quandt C.A."/>
            <person name="Ciobanu D."/>
            <person name="Clum A."/>
            <person name="Salamov A."/>
            <person name="Andreopoulos B."/>
            <person name="Cheng J.F."/>
            <person name="Woyke T."/>
            <person name="Pelin A."/>
            <person name="Henrissat B."/>
            <person name="Reynolds N.K."/>
            <person name="Benny G.L."/>
            <person name="Smith M.E."/>
            <person name="James T.Y."/>
            <person name="Grigoriev I.V."/>
        </authorList>
    </citation>
    <scope>NUCLEOTIDE SEQUENCE [LARGE SCALE GENOMIC DNA]</scope>
    <source>
        <strain evidence="4">CSF55</strain>
    </source>
</reference>
<evidence type="ECO:0000313" key="3">
    <source>
        <dbReference type="Proteomes" id="UP000030755"/>
    </source>
</evidence>
<accession>A0A075ASC7</accession>
<dbReference type="EMBL" id="KE561209">
    <property type="protein sequence ID" value="EPZ31596.1"/>
    <property type="molecule type" value="Genomic_DNA"/>
</dbReference>
<sequence length="87" mass="9702">MSNNSYWTISTGSANRMGHSCRECKQIIHKGENVVVRDGRCYSQNPDPRTQTSCSFKSYSSVIQKCAPEVKGKGKWSTSKYGYKGGK</sequence>
<reference evidence="1 3" key="1">
    <citation type="journal article" date="2013" name="Curr. Biol.">
        <title>Shared signatures of parasitism and phylogenomics unite Cryptomycota and microsporidia.</title>
        <authorList>
            <person name="James T.Y."/>
            <person name="Pelin A."/>
            <person name="Bonen L."/>
            <person name="Ahrendt S."/>
            <person name="Sain D."/>
            <person name="Corradi N."/>
            <person name="Stajich J.E."/>
        </authorList>
    </citation>
    <scope>NUCLEOTIDE SEQUENCE [LARGE SCALE GENOMIC DNA]</scope>
    <source>
        <strain evidence="1 3">CSF55</strain>
        <strain evidence="1 3">CSF55</strain>
    </source>
</reference>
<name>A0A075ASC7_ROZAC</name>
<dbReference type="OrthoDB" id="10024807at2759"/>
<protein>
    <submittedName>
        <fullName evidence="1">Uncharacterized protein</fullName>
    </submittedName>
</protein>
<dbReference type="Proteomes" id="UP000030755">
    <property type="component" value="Unassembled WGS sequence"/>
</dbReference>